<feature type="non-terminal residue" evidence="3">
    <location>
        <position position="1"/>
    </location>
</feature>
<evidence type="ECO:0000313" key="3">
    <source>
        <dbReference type="EMBL" id="QQP35231.1"/>
    </source>
</evidence>
<keyword evidence="4" id="KW-1185">Reference proteome</keyword>
<evidence type="ECO:0000313" key="4">
    <source>
        <dbReference type="Proteomes" id="UP000595437"/>
    </source>
</evidence>
<name>A0A7T8JV31_CALRO</name>
<keyword evidence="3" id="KW-0675">Receptor</keyword>
<organism evidence="3 4">
    <name type="scientific">Caligus rogercresseyi</name>
    <name type="common">Sea louse</name>
    <dbReference type="NCBI Taxonomy" id="217165"/>
    <lineage>
        <taxon>Eukaryota</taxon>
        <taxon>Metazoa</taxon>
        <taxon>Ecdysozoa</taxon>
        <taxon>Arthropoda</taxon>
        <taxon>Crustacea</taxon>
        <taxon>Multicrustacea</taxon>
        <taxon>Hexanauplia</taxon>
        <taxon>Copepoda</taxon>
        <taxon>Siphonostomatoida</taxon>
        <taxon>Caligidae</taxon>
        <taxon>Caligus</taxon>
    </lineage>
</organism>
<dbReference type="InterPro" id="IPR000242">
    <property type="entry name" value="PTP_cat"/>
</dbReference>
<dbReference type="PROSITE" id="PS50056">
    <property type="entry name" value="TYR_PHOSPHATASE_2"/>
    <property type="match status" value="1"/>
</dbReference>
<dbReference type="SUPFAM" id="SSF52799">
    <property type="entry name" value="(Phosphotyrosine protein) phosphatases II"/>
    <property type="match status" value="1"/>
</dbReference>
<accession>A0A7T8JV31</accession>
<dbReference type="OrthoDB" id="8609993at2759"/>
<dbReference type="SMART" id="SM00404">
    <property type="entry name" value="PTPc_motif"/>
    <property type="match status" value="1"/>
</dbReference>
<evidence type="ECO:0000259" key="1">
    <source>
        <dbReference type="PROSITE" id="PS50055"/>
    </source>
</evidence>
<dbReference type="Gene3D" id="3.90.190.10">
    <property type="entry name" value="Protein tyrosine phosphatase superfamily"/>
    <property type="match status" value="1"/>
</dbReference>
<protein>
    <submittedName>
        <fullName evidence="3">Receptortype tyrosineprotein phosphatase epsilonlike</fullName>
    </submittedName>
</protein>
<reference evidence="4" key="1">
    <citation type="submission" date="2021-01" db="EMBL/GenBank/DDBJ databases">
        <title>Caligus Genome Assembly.</title>
        <authorList>
            <person name="Gallardo-Escarate C."/>
        </authorList>
    </citation>
    <scope>NUCLEOTIDE SEQUENCE [LARGE SCALE GENOMIC DNA]</scope>
</reference>
<dbReference type="GO" id="GO:0048666">
    <property type="term" value="P:neuron development"/>
    <property type="evidence" value="ECO:0007669"/>
    <property type="project" value="UniProtKB-ARBA"/>
</dbReference>
<proteinExistence type="predicted"/>
<dbReference type="Proteomes" id="UP000595437">
    <property type="component" value="Chromosome 18"/>
</dbReference>
<dbReference type="PROSITE" id="PS00383">
    <property type="entry name" value="TYR_PHOSPHATASE_1"/>
    <property type="match status" value="1"/>
</dbReference>
<dbReference type="GO" id="GO:0004725">
    <property type="term" value="F:protein tyrosine phosphatase activity"/>
    <property type="evidence" value="ECO:0007669"/>
    <property type="project" value="InterPro"/>
</dbReference>
<gene>
    <name evidence="3" type="ORF">FKW44_023393</name>
</gene>
<feature type="domain" description="Tyrosine-protein phosphatase" evidence="1">
    <location>
        <begin position="1"/>
        <end position="89"/>
    </location>
</feature>
<sequence length="89" mass="10000">HGVPETTFPILETSRILRHIRRTLEAESFEPNVSAPVCVHCSAGVGRTGTFIGAHMTTESILDEGLRELDIFSMVKHLRKQRQKMVQSL</sequence>
<dbReference type="InterPro" id="IPR003595">
    <property type="entry name" value="Tyr_Pase_cat"/>
</dbReference>
<dbReference type="PANTHER" id="PTHR19134:SF449">
    <property type="entry name" value="TYROSINE-PROTEIN PHOSPHATASE 1"/>
    <property type="match status" value="1"/>
</dbReference>
<feature type="domain" description="Tyrosine specific protein phosphatases" evidence="2">
    <location>
        <begin position="14"/>
        <end position="89"/>
    </location>
</feature>
<dbReference type="InterPro" id="IPR029021">
    <property type="entry name" value="Prot-tyrosine_phosphatase-like"/>
</dbReference>
<feature type="non-terminal residue" evidence="3">
    <location>
        <position position="89"/>
    </location>
</feature>
<dbReference type="Pfam" id="PF00102">
    <property type="entry name" value="Y_phosphatase"/>
    <property type="match status" value="1"/>
</dbReference>
<dbReference type="InterPro" id="IPR016130">
    <property type="entry name" value="Tyr_Pase_AS"/>
</dbReference>
<dbReference type="InterPro" id="IPR050348">
    <property type="entry name" value="Protein-Tyr_Phosphatase"/>
</dbReference>
<dbReference type="AlphaFoldDB" id="A0A7T8JV31"/>
<dbReference type="PRINTS" id="PR00700">
    <property type="entry name" value="PRTYPHPHTASE"/>
</dbReference>
<dbReference type="PROSITE" id="PS50055">
    <property type="entry name" value="TYR_PHOSPHATASE_PTP"/>
    <property type="match status" value="1"/>
</dbReference>
<evidence type="ECO:0000259" key="2">
    <source>
        <dbReference type="PROSITE" id="PS50056"/>
    </source>
</evidence>
<dbReference type="InterPro" id="IPR000387">
    <property type="entry name" value="Tyr_Pase_dom"/>
</dbReference>
<dbReference type="EMBL" id="CP045907">
    <property type="protein sequence ID" value="QQP35231.1"/>
    <property type="molecule type" value="Genomic_DNA"/>
</dbReference>
<dbReference type="PANTHER" id="PTHR19134">
    <property type="entry name" value="RECEPTOR-TYPE TYROSINE-PROTEIN PHOSPHATASE"/>
    <property type="match status" value="1"/>
</dbReference>